<name>A0ABS4R163_9HYPH</name>
<evidence type="ECO:0000259" key="2">
    <source>
        <dbReference type="Pfam" id="PF03372"/>
    </source>
</evidence>
<comment type="caution">
    <text evidence="3">The sequence shown here is derived from an EMBL/GenBank/DDBJ whole genome shotgun (WGS) entry which is preliminary data.</text>
</comment>
<keyword evidence="3" id="KW-0540">Nuclease</keyword>
<evidence type="ECO:0000313" key="4">
    <source>
        <dbReference type="Proteomes" id="UP000730739"/>
    </source>
</evidence>
<feature type="chain" id="PRO_5045088851" evidence="1">
    <location>
        <begin position="21"/>
        <end position="303"/>
    </location>
</feature>
<dbReference type="GO" id="GO:0004519">
    <property type="term" value="F:endonuclease activity"/>
    <property type="evidence" value="ECO:0007669"/>
    <property type="project" value="UniProtKB-KW"/>
</dbReference>
<organism evidence="3 4">
    <name type="scientific">Sinorhizobium kostiense</name>
    <dbReference type="NCBI Taxonomy" id="76747"/>
    <lineage>
        <taxon>Bacteria</taxon>
        <taxon>Pseudomonadati</taxon>
        <taxon>Pseudomonadota</taxon>
        <taxon>Alphaproteobacteria</taxon>
        <taxon>Hyphomicrobiales</taxon>
        <taxon>Rhizobiaceae</taxon>
        <taxon>Sinorhizobium/Ensifer group</taxon>
        <taxon>Sinorhizobium</taxon>
    </lineage>
</organism>
<keyword evidence="1" id="KW-0732">Signal</keyword>
<evidence type="ECO:0000313" key="3">
    <source>
        <dbReference type="EMBL" id="MBP2236434.1"/>
    </source>
</evidence>
<protein>
    <submittedName>
        <fullName evidence="3">Endonuclease/exonuclease/phosphatase family metal-dependent hydrolase</fullName>
    </submittedName>
</protein>
<keyword evidence="3" id="KW-0378">Hydrolase</keyword>
<reference evidence="3 4" key="1">
    <citation type="submission" date="2021-03" db="EMBL/GenBank/DDBJ databases">
        <title>Genomic Encyclopedia of Type Strains, Phase IV (KMG-IV): sequencing the most valuable type-strain genomes for metagenomic binning, comparative biology and taxonomic classification.</title>
        <authorList>
            <person name="Goeker M."/>
        </authorList>
    </citation>
    <scope>NUCLEOTIDE SEQUENCE [LARGE SCALE GENOMIC DNA]</scope>
    <source>
        <strain evidence="3 4">DSM 13372</strain>
    </source>
</reference>
<sequence>MKTLAALVVSGFLAATSASAETIRIATWNINNLNDKSGVALRDRAPIREDNDYILLQKYAAELGADVIALQEMGNPAALRRVFPESEWDMVFESRYKPGNDPDIFTAVVVKKGRATIVEGKDYEPLGVINPGDGRPVRRGIQVLVEADEKRFWLLGVHLKSACFAKSLTQPVSDDCKTLAMQMKPLEDWIDEKEATGLPVVIAGDFNRKFDVHGQNDHLWAEIDDADPASLDLIRTPFREASRCPTTRESDRPEPIDFIVTNKLATEAIIDQSFVELLYDETEAAELGNRLSDHCAKSIDFKF</sequence>
<dbReference type="InterPro" id="IPR036691">
    <property type="entry name" value="Endo/exonu/phosph_ase_sf"/>
</dbReference>
<dbReference type="Pfam" id="PF03372">
    <property type="entry name" value="Exo_endo_phos"/>
    <property type="match status" value="1"/>
</dbReference>
<feature type="domain" description="Endonuclease/exonuclease/phosphatase" evidence="2">
    <location>
        <begin position="26"/>
        <end position="294"/>
    </location>
</feature>
<keyword evidence="3" id="KW-0255">Endonuclease</keyword>
<accession>A0ABS4R163</accession>
<proteinExistence type="predicted"/>
<dbReference type="Proteomes" id="UP000730739">
    <property type="component" value="Unassembled WGS sequence"/>
</dbReference>
<dbReference type="GO" id="GO:0016787">
    <property type="term" value="F:hydrolase activity"/>
    <property type="evidence" value="ECO:0007669"/>
    <property type="project" value="UniProtKB-KW"/>
</dbReference>
<dbReference type="Gene3D" id="3.60.10.10">
    <property type="entry name" value="Endonuclease/exonuclease/phosphatase"/>
    <property type="match status" value="1"/>
</dbReference>
<keyword evidence="4" id="KW-1185">Reference proteome</keyword>
<gene>
    <name evidence="3" type="ORF">J2Z31_002948</name>
</gene>
<dbReference type="RefSeq" id="WP_050577635.1">
    <property type="nucleotide sequence ID" value="NZ_JAGILA010000003.1"/>
</dbReference>
<dbReference type="InterPro" id="IPR005135">
    <property type="entry name" value="Endo/exonuclease/phosphatase"/>
</dbReference>
<dbReference type="EMBL" id="JAGILA010000003">
    <property type="protein sequence ID" value="MBP2236434.1"/>
    <property type="molecule type" value="Genomic_DNA"/>
</dbReference>
<feature type="signal peptide" evidence="1">
    <location>
        <begin position="1"/>
        <end position="20"/>
    </location>
</feature>
<dbReference type="SUPFAM" id="SSF56219">
    <property type="entry name" value="DNase I-like"/>
    <property type="match status" value="1"/>
</dbReference>
<evidence type="ECO:0000256" key="1">
    <source>
        <dbReference type="SAM" id="SignalP"/>
    </source>
</evidence>